<dbReference type="InterPro" id="IPR002197">
    <property type="entry name" value="HTH_Fis"/>
</dbReference>
<evidence type="ECO:0000256" key="3">
    <source>
        <dbReference type="ARBA" id="ARBA00023015"/>
    </source>
</evidence>
<organism evidence="9">
    <name type="scientific">Gracilinema caldarium</name>
    <dbReference type="NCBI Taxonomy" id="215591"/>
    <lineage>
        <taxon>Bacteria</taxon>
        <taxon>Pseudomonadati</taxon>
        <taxon>Spirochaetota</taxon>
        <taxon>Spirochaetia</taxon>
        <taxon>Spirochaetales</taxon>
        <taxon>Breznakiellaceae</taxon>
        <taxon>Gracilinema</taxon>
    </lineage>
</organism>
<dbReference type="Gene3D" id="3.40.50.2300">
    <property type="match status" value="1"/>
</dbReference>
<dbReference type="Pfam" id="PF00158">
    <property type="entry name" value="Sigma54_activat"/>
    <property type="match status" value="1"/>
</dbReference>
<dbReference type="PROSITE" id="PS50045">
    <property type="entry name" value="SIGMA54_INTERACT_4"/>
    <property type="match status" value="1"/>
</dbReference>
<dbReference type="InterPro" id="IPR002078">
    <property type="entry name" value="Sigma_54_int"/>
</dbReference>
<dbReference type="InterPro" id="IPR025943">
    <property type="entry name" value="Sigma_54_int_dom_ATP-bd_2"/>
</dbReference>
<sequence length="469" mass="52669">MLNINVLIVDDELGIRHGLSQFFKKEGFIVYTAEDKASMEAVVKEFHIDIILLDLRLKNGQNGLDALAWIRSADSDIPVIVITGYGSIDSAVQAIKLGAVDYILKPLENHTILELVKKNLEVKNLRKTNAFLRNELLSNVYTHQIITINSGLKSLIQRIDAIKNTTAPILLTGESGTGKEVMARYAHFTSNRKDGPFVSINCAAISETLLLSELFGHEKGAFTGAVERHLGKFELADKGTLFLDEIGDMSPSVQAKLLRVLEENAFERVGGTKRISVDIRLVAATNKNLQELIQKGEFRSDLYYRIAVMEIHLPPLRERRDDIPTLIDHFVSQFSTKYHKQIRAVSPAIVEYWKHYEWPGNIRELQNAVNQAVLLCPGDVLDETVIPVINRILPDSGKDQMSHGTSSADPIDISQYPTLDSLQSAVLAYYEKKKILYTLEENNYNRSKTAQALGITRKTLLAKIRQYNL</sequence>
<dbReference type="SMART" id="SM00382">
    <property type="entry name" value="AAA"/>
    <property type="match status" value="1"/>
</dbReference>
<keyword evidence="4" id="KW-0238">DNA-binding</keyword>
<comment type="caution">
    <text evidence="9">The sequence shown here is derived from an EMBL/GenBank/DDBJ whole genome shotgun (WGS) entry which is preliminary data.</text>
</comment>
<dbReference type="AlphaFoldDB" id="A0A7C3DZS0"/>
<accession>A0A7C3DZS0</accession>
<dbReference type="InterPro" id="IPR003593">
    <property type="entry name" value="AAA+_ATPase"/>
</dbReference>
<dbReference type="Pfam" id="PF25601">
    <property type="entry name" value="AAA_lid_14"/>
    <property type="match status" value="1"/>
</dbReference>
<keyword evidence="3" id="KW-0805">Transcription regulation</keyword>
<keyword evidence="6" id="KW-0597">Phosphoprotein</keyword>
<evidence type="ECO:0000256" key="6">
    <source>
        <dbReference type="PROSITE-ProRule" id="PRU00169"/>
    </source>
</evidence>
<name>A0A7C3DZS0_9SPIR</name>
<dbReference type="Gene3D" id="1.10.10.60">
    <property type="entry name" value="Homeodomain-like"/>
    <property type="match status" value="1"/>
</dbReference>
<proteinExistence type="predicted"/>
<reference evidence="9" key="1">
    <citation type="journal article" date="2020" name="mSystems">
        <title>Genome- and Community-Level Interaction Insights into Carbon Utilization and Element Cycling Functions of Hydrothermarchaeota in Hydrothermal Sediment.</title>
        <authorList>
            <person name="Zhou Z."/>
            <person name="Liu Y."/>
            <person name="Xu W."/>
            <person name="Pan J."/>
            <person name="Luo Z.H."/>
            <person name="Li M."/>
        </authorList>
    </citation>
    <scope>NUCLEOTIDE SEQUENCE [LARGE SCALE GENOMIC DNA]</scope>
    <source>
        <strain evidence="9">SpSt-503</strain>
    </source>
</reference>
<keyword evidence="2" id="KW-0067">ATP-binding</keyword>
<protein>
    <submittedName>
        <fullName evidence="9">Sigma-54-dependent Fis family transcriptional regulator</fullName>
    </submittedName>
</protein>
<dbReference type="CDD" id="cd00009">
    <property type="entry name" value="AAA"/>
    <property type="match status" value="1"/>
</dbReference>
<dbReference type="PROSITE" id="PS00676">
    <property type="entry name" value="SIGMA54_INTERACT_2"/>
    <property type="match status" value="1"/>
</dbReference>
<evidence type="ECO:0000256" key="1">
    <source>
        <dbReference type="ARBA" id="ARBA00022741"/>
    </source>
</evidence>
<dbReference type="PROSITE" id="PS00675">
    <property type="entry name" value="SIGMA54_INTERACT_1"/>
    <property type="match status" value="1"/>
</dbReference>
<dbReference type="GO" id="GO:0006355">
    <property type="term" value="P:regulation of DNA-templated transcription"/>
    <property type="evidence" value="ECO:0007669"/>
    <property type="project" value="InterPro"/>
</dbReference>
<dbReference type="SMART" id="SM00448">
    <property type="entry name" value="REC"/>
    <property type="match status" value="1"/>
</dbReference>
<dbReference type="GO" id="GO:0043565">
    <property type="term" value="F:sequence-specific DNA binding"/>
    <property type="evidence" value="ECO:0007669"/>
    <property type="project" value="InterPro"/>
</dbReference>
<gene>
    <name evidence="9" type="ORF">ENS59_02695</name>
</gene>
<dbReference type="InterPro" id="IPR025944">
    <property type="entry name" value="Sigma_54_int_dom_CS"/>
</dbReference>
<dbReference type="Pfam" id="PF00072">
    <property type="entry name" value="Response_reg"/>
    <property type="match status" value="1"/>
</dbReference>
<dbReference type="InterPro" id="IPR058031">
    <property type="entry name" value="AAA_lid_NorR"/>
</dbReference>
<dbReference type="PROSITE" id="PS00688">
    <property type="entry name" value="SIGMA54_INTERACT_3"/>
    <property type="match status" value="1"/>
</dbReference>
<keyword evidence="1" id="KW-0547">Nucleotide-binding</keyword>
<dbReference type="SUPFAM" id="SSF52540">
    <property type="entry name" value="P-loop containing nucleoside triphosphate hydrolases"/>
    <property type="match status" value="1"/>
</dbReference>
<dbReference type="Pfam" id="PF02954">
    <property type="entry name" value="HTH_8"/>
    <property type="match status" value="1"/>
</dbReference>
<dbReference type="PROSITE" id="PS50110">
    <property type="entry name" value="RESPONSE_REGULATORY"/>
    <property type="match status" value="1"/>
</dbReference>
<evidence type="ECO:0000259" key="8">
    <source>
        <dbReference type="PROSITE" id="PS50110"/>
    </source>
</evidence>
<evidence type="ECO:0000313" key="9">
    <source>
        <dbReference type="EMBL" id="HFH28408.1"/>
    </source>
</evidence>
<dbReference type="SUPFAM" id="SSF46689">
    <property type="entry name" value="Homeodomain-like"/>
    <property type="match status" value="1"/>
</dbReference>
<dbReference type="Gene3D" id="3.40.50.300">
    <property type="entry name" value="P-loop containing nucleotide triphosphate hydrolases"/>
    <property type="match status" value="1"/>
</dbReference>
<dbReference type="GO" id="GO:0005524">
    <property type="term" value="F:ATP binding"/>
    <property type="evidence" value="ECO:0007669"/>
    <property type="project" value="UniProtKB-KW"/>
</dbReference>
<dbReference type="InterPro" id="IPR025662">
    <property type="entry name" value="Sigma_54_int_dom_ATP-bd_1"/>
</dbReference>
<evidence type="ECO:0000259" key="7">
    <source>
        <dbReference type="PROSITE" id="PS50045"/>
    </source>
</evidence>
<dbReference type="InterPro" id="IPR009057">
    <property type="entry name" value="Homeodomain-like_sf"/>
</dbReference>
<dbReference type="InterPro" id="IPR001789">
    <property type="entry name" value="Sig_transdc_resp-reg_receiver"/>
</dbReference>
<evidence type="ECO:0000256" key="2">
    <source>
        <dbReference type="ARBA" id="ARBA00022840"/>
    </source>
</evidence>
<dbReference type="SUPFAM" id="SSF52172">
    <property type="entry name" value="CheY-like"/>
    <property type="match status" value="1"/>
</dbReference>
<dbReference type="InterPro" id="IPR027417">
    <property type="entry name" value="P-loop_NTPase"/>
</dbReference>
<dbReference type="PRINTS" id="PR01590">
    <property type="entry name" value="HTHFIS"/>
</dbReference>
<dbReference type="EMBL" id="DSVL01000082">
    <property type="protein sequence ID" value="HFH28408.1"/>
    <property type="molecule type" value="Genomic_DNA"/>
</dbReference>
<dbReference type="FunFam" id="3.40.50.300:FF:000006">
    <property type="entry name" value="DNA-binding transcriptional regulator NtrC"/>
    <property type="match status" value="1"/>
</dbReference>
<dbReference type="GO" id="GO:0000160">
    <property type="term" value="P:phosphorelay signal transduction system"/>
    <property type="evidence" value="ECO:0007669"/>
    <property type="project" value="InterPro"/>
</dbReference>
<feature type="modified residue" description="4-aspartylphosphate" evidence="6">
    <location>
        <position position="54"/>
    </location>
</feature>
<dbReference type="PANTHER" id="PTHR32071">
    <property type="entry name" value="TRANSCRIPTIONAL REGULATORY PROTEIN"/>
    <property type="match status" value="1"/>
</dbReference>
<evidence type="ECO:0000256" key="5">
    <source>
        <dbReference type="ARBA" id="ARBA00023163"/>
    </source>
</evidence>
<feature type="domain" description="Response regulatory" evidence="8">
    <location>
        <begin position="5"/>
        <end position="120"/>
    </location>
</feature>
<evidence type="ECO:0000256" key="4">
    <source>
        <dbReference type="ARBA" id="ARBA00023125"/>
    </source>
</evidence>
<dbReference type="InterPro" id="IPR011006">
    <property type="entry name" value="CheY-like_superfamily"/>
</dbReference>
<feature type="domain" description="Sigma-54 factor interaction" evidence="7">
    <location>
        <begin position="145"/>
        <end position="374"/>
    </location>
</feature>
<keyword evidence="5" id="KW-0804">Transcription</keyword>
<dbReference type="Gene3D" id="1.10.8.60">
    <property type="match status" value="1"/>
</dbReference>